<dbReference type="Proteomes" id="UP001156882">
    <property type="component" value="Unassembled WGS sequence"/>
</dbReference>
<accession>A0ABQ6CFE7</accession>
<name>A0ABQ6CFE7_9HYPH</name>
<sequence length="69" mass="7498">MALVEMTKVEERANGQLLFNVRVRSITGRMELPIAIKDQGSLALNEATVLRSTLGFAEELAAAVRPDKG</sequence>
<comment type="caution">
    <text evidence="1">The sequence shown here is derived from an EMBL/GenBank/DDBJ whole genome shotgun (WGS) entry which is preliminary data.</text>
</comment>
<gene>
    <name evidence="1" type="ORF">GCM10007874_19710</name>
</gene>
<dbReference type="EMBL" id="BSPC01000015">
    <property type="protein sequence ID" value="GLS18954.1"/>
    <property type="molecule type" value="Genomic_DNA"/>
</dbReference>
<protein>
    <submittedName>
        <fullName evidence="1">Uncharacterized protein</fullName>
    </submittedName>
</protein>
<dbReference type="RefSeq" id="WP_284311818.1">
    <property type="nucleotide sequence ID" value="NZ_BSPC01000015.1"/>
</dbReference>
<evidence type="ECO:0000313" key="2">
    <source>
        <dbReference type="Proteomes" id="UP001156882"/>
    </source>
</evidence>
<proteinExistence type="predicted"/>
<evidence type="ECO:0000313" key="1">
    <source>
        <dbReference type="EMBL" id="GLS18954.1"/>
    </source>
</evidence>
<organism evidence="1 2">
    <name type="scientific">Labrys miyagiensis</name>
    <dbReference type="NCBI Taxonomy" id="346912"/>
    <lineage>
        <taxon>Bacteria</taxon>
        <taxon>Pseudomonadati</taxon>
        <taxon>Pseudomonadota</taxon>
        <taxon>Alphaproteobacteria</taxon>
        <taxon>Hyphomicrobiales</taxon>
        <taxon>Xanthobacteraceae</taxon>
        <taxon>Labrys</taxon>
    </lineage>
</organism>
<reference evidence="2" key="1">
    <citation type="journal article" date="2019" name="Int. J. Syst. Evol. Microbiol.">
        <title>The Global Catalogue of Microorganisms (GCM) 10K type strain sequencing project: providing services to taxonomists for standard genome sequencing and annotation.</title>
        <authorList>
            <consortium name="The Broad Institute Genomics Platform"/>
            <consortium name="The Broad Institute Genome Sequencing Center for Infectious Disease"/>
            <person name="Wu L."/>
            <person name="Ma J."/>
        </authorList>
    </citation>
    <scope>NUCLEOTIDE SEQUENCE [LARGE SCALE GENOMIC DNA]</scope>
    <source>
        <strain evidence="2">NBRC 101365</strain>
    </source>
</reference>
<keyword evidence="2" id="KW-1185">Reference proteome</keyword>